<dbReference type="PROSITE" id="PS50178">
    <property type="entry name" value="ZF_FYVE"/>
    <property type="match status" value="1"/>
</dbReference>
<evidence type="ECO:0000256" key="5">
    <source>
        <dbReference type="PROSITE-ProRule" id="PRU00091"/>
    </source>
</evidence>
<sequence>MSNDNRKSEEWNDLPAPEPPAFFDVSPVLTLPITVEKVSEFNPTKQENLALHMLPDGSEYYGDILLDKPHGLGIIIFKSTSLMYGDGDRYGGRWANGQFHGEGVLKTSCFTYHGEFCEGKMSGSGKITYRKRPGDVARRGIVSFSQYEFTHPPKEYTGDFHPVYQRHGRGVLLYMNGDVYEGEFNTNCRHGRGCFKSSGGAEVYEGEWLRDEWHGSGQINYIDGGVFKGAFAHGKRDGEGTMIYPNGDEYTGWFTNDKIEGHGTMRYKNGDKYEGMWKGGLRHGEGKSTLQKLGATVEGTFVRGIIHGKGVVQHPGISTFVGEFDRGERRQGTLFWHRTPADGGLCYQGEWVGETRHGRGLMWYNNGDFYFGSFVKNMRHGAGNLRYADGSEYSGNFANDVREGEGLLQRVNGTIQAGTWSKDVLVDGYDGEWDGNAFNGAGSLVLRDPLQTKDKSRKGGITASPQSTSSVASKNEEAPSSGATVSTPLFEHFGVFCQGVRHGPGILRLGGHVIIGTWINDTLSCDSGSWEFPSGELYMGSFKDGLRNGTEGKMWFADGSYFFGDWRFDSPVGMGLYHGAKEIAHHAPGLEEISPSTAKSDEAQEAPSEKKSNPIALMNLFTTFFRNKTVENKEEQSKTCTLTEHYLLQGDWRPTKISYTSCQTLVTKCKAAASGASGESTSLPTLKSTKWANKSIGKPPASMFVGLQEGGAVVLFKSGVCVRDEWIQNYPRLRLPHRADAPFHGEICFRSTEKEVEGMSSSGTQPGKICAVCEKPFTFFRKEVKCAACDRMCCGSCLSSIEAADHLKLEALMRSATDTVEKITDTEVATVINTPTQLQACATCLEAVQLDLQFSSFWLPLHLVLGEKESKEDDGVEEAGSSISTSSLRQAGEVGETLPVVEANDVINELGEGAEENAPDRQGEEATRPKRSVNGGDEYVIYEGYMSHGVPHLFGSLWWGRDAYYVGGFKEGRKHGIGKEILANGECYKGEFANGNWNGEGAYLCLDGTAYAGTWENGTLKTIRYHGELDEEWRRHGRGQSYCTEDDDKTRYNGEWKHGLWHGTGLLQRSDGFVYSGEFTSGRIEGEGKLLLGGSVYYGSFVNGKQHGRGFELFSSEYAIIGEWRDGVLSGPVSVHDAITQSVYESTYNNGNERYDCFPVPVMVNDVHAQQCVQCNAAFTLFVRRHHCRLCGEVFCDGCSQRRATIPAHFKLEGQQRVCDRCFQRLECGCTLAIKRYGKGKEVYAGCWSQGQWVSRGLFLREDGSIIVTDSNGRPILDSSASTQLGEDKLPVRSSGLGALPPVEMLRELPASPNAEVEAFKLWWVVMTTTATLSVPLDISPIEHFVFPRPPQIKPPNLFFVLKSGEDKLAAGRAPDFKPPIAPPPPRFPVHRNLGQDGEIVTCPPPRPVITESSVFSRIADKCKEKFPMGPPRLKGEEEGDDNAPSRYLRKNLLPTAPPCPEAGTDDRIAWSDWETRHTPQYGGLAALASAVRQPCIPGELKHVPFACSFVNPVVCNADRILHNSKQYWKREPFKCPQEFTVKEFPDQSVVVLQGDKKATGE</sequence>
<feature type="compositionally biased region" description="Polar residues" evidence="6">
    <location>
        <begin position="463"/>
        <end position="473"/>
    </location>
</feature>
<feature type="domain" description="FYVE-type" evidence="7">
    <location>
        <begin position="1166"/>
        <end position="1227"/>
    </location>
</feature>
<dbReference type="Gene3D" id="2.20.110.10">
    <property type="entry name" value="Histone H3 K4-specific methyltransferase SET7/9 N-terminal domain"/>
    <property type="match status" value="7"/>
</dbReference>
<feature type="region of interest" description="Disordered" evidence="6">
    <location>
        <begin position="454"/>
        <end position="483"/>
    </location>
</feature>
<dbReference type="SMART" id="SM00064">
    <property type="entry name" value="FYVE"/>
    <property type="match status" value="2"/>
</dbReference>
<name>G0UPB2_TRYCI</name>
<evidence type="ECO:0000313" key="8">
    <source>
        <dbReference type="EMBL" id="CCC91223.1"/>
    </source>
</evidence>
<dbReference type="PANTHER" id="PTHR43215:SF14">
    <property type="entry name" value="RADIAL SPOKE HEAD 1 HOMOLOG"/>
    <property type="match status" value="1"/>
</dbReference>
<evidence type="ECO:0000256" key="2">
    <source>
        <dbReference type="ARBA" id="ARBA00022737"/>
    </source>
</evidence>
<keyword evidence="1" id="KW-0479">Metal-binding</keyword>
<evidence type="ECO:0000256" key="6">
    <source>
        <dbReference type="SAM" id="MobiDB-lite"/>
    </source>
</evidence>
<keyword evidence="2" id="KW-0677">Repeat</keyword>
<dbReference type="InterPro" id="IPR017455">
    <property type="entry name" value="Znf_FYVE-rel"/>
</dbReference>
<protein>
    <recommendedName>
        <fullName evidence="7">FYVE-type domain-containing protein</fullName>
    </recommendedName>
</protein>
<keyword evidence="4" id="KW-0862">Zinc</keyword>
<gene>
    <name evidence="8" type="ORF">TCIL3000_7_220</name>
</gene>
<evidence type="ECO:0000259" key="7">
    <source>
        <dbReference type="PROSITE" id="PS50178"/>
    </source>
</evidence>
<dbReference type="Pfam" id="PF02493">
    <property type="entry name" value="MORN"/>
    <property type="match status" value="20"/>
</dbReference>
<dbReference type="EMBL" id="HE575320">
    <property type="protein sequence ID" value="CCC91223.1"/>
    <property type="molecule type" value="Genomic_DNA"/>
</dbReference>
<feature type="region of interest" description="Disordered" evidence="6">
    <location>
        <begin position="912"/>
        <end position="932"/>
    </location>
</feature>
<dbReference type="GO" id="GO:0008270">
    <property type="term" value="F:zinc ion binding"/>
    <property type="evidence" value="ECO:0007669"/>
    <property type="project" value="UniProtKB-KW"/>
</dbReference>
<feature type="region of interest" description="Disordered" evidence="6">
    <location>
        <begin position="1427"/>
        <end position="1465"/>
    </location>
</feature>
<feature type="compositionally biased region" description="Basic and acidic residues" evidence="6">
    <location>
        <begin position="599"/>
        <end position="610"/>
    </location>
</feature>
<dbReference type="Gene3D" id="3.30.40.10">
    <property type="entry name" value="Zinc/RING finger domain, C3HC4 (zinc finger)"/>
    <property type="match status" value="2"/>
</dbReference>
<feature type="compositionally biased region" description="Basic and acidic residues" evidence="6">
    <location>
        <begin position="918"/>
        <end position="928"/>
    </location>
</feature>
<dbReference type="Pfam" id="PF01363">
    <property type="entry name" value="FYVE"/>
    <property type="match status" value="1"/>
</dbReference>
<dbReference type="SMART" id="SM00698">
    <property type="entry name" value="MORN"/>
    <property type="match status" value="20"/>
</dbReference>
<reference evidence="8" key="1">
    <citation type="journal article" date="2012" name="Proc. Natl. Acad. Sci. U.S.A.">
        <title>Antigenic diversity is generated by distinct evolutionary mechanisms in African trypanosome species.</title>
        <authorList>
            <person name="Jackson A.P."/>
            <person name="Berry A."/>
            <person name="Aslett M."/>
            <person name="Allison H.C."/>
            <person name="Burton P."/>
            <person name="Vavrova-Anderson J."/>
            <person name="Brown R."/>
            <person name="Browne H."/>
            <person name="Corton N."/>
            <person name="Hauser H."/>
            <person name="Gamble J."/>
            <person name="Gilderthorp R."/>
            <person name="Marcello L."/>
            <person name="McQuillan J."/>
            <person name="Otto T.D."/>
            <person name="Quail M.A."/>
            <person name="Sanders M.J."/>
            <person name="van Tonder A."/>
            <person name="Ginger M.L."/>
            <person name="Field M.C."/>
            <person name="Barry J.D."/>
            <person name="Hertz-Fowler C."/>
            <person name="Berriman M."/>
        </authorList>
    </citation>
    <scope>NUCLEOTIDE SEQUENCE</scope>
    <source>
        <strain evidence="8">IL3000</strain>
    </source>
</reference>
<dbReference type="SUPFAM" id="SSF82185">
    <property type="entry name" value="Histone H3 K4-specific methyltransferase SET7/9 N-terminal domain"/>
    <property type="match status" value="7"/>
</dbReference>
<dbReference type="InterPro" id="IPR011011">
    <property type="entry name" value="Znf_FYVE_PHD"/>
</dbReference>
<keyword evidence="3 5" id="KW-0863">Zinc-finger</keyword>
<accession>G0UPB2</accession>
<evidence type="ECO:0000256" key="4">
    <source>
        <dbReference type="ARBA" id="ARBA00022833"/>
    </source>
</evidence>
<organism evidence="8">
    <name type="scientific">Trypanosoma congolense (strain IL3000)</name>
    <dbReference type="NCBI Taxonomy" id="1068625"/>
    <lineage>
        <taxon>Eukaryota</taxon>
        <taxon>Discoba</taxon>
        <taxon>Euglenozoa</taxon>
        <taxon>Kinetoplastea</taxon>
        <taxon>Metakinetoplastina</taxon>
        <taxon>Trypanosomatida</taxon>
        <taxon>Trypanosomatidae</taxon>
        <taxon>Trypanosoma</taxon>
        <taxon>Nannomonas</taxon>
    </lineage>
</organism>
<dbReference type="InterPro" id="IPR013083">
    <property type="entry name" value="Znf_RING/FYVE/PHD"/>
</dbReference>
<dbReference type="InterPro" id="IPR000306">
    <property type="entry name" value="Znf_FYVE"/>
</dbReference>
<feature type="region of interest" description="Disordered" evidence="6">
    <location>
        <begin position="588"/>
        <end position="610"/>
    </location>
</feature>
<dbReference type="VEuPathDB" id="TriTrypDB:TcIL3000_7_220"/>
<proteinExistence type="predicted"/>
<dbReference type="InterPro" id="IPR003409">
    <property type="entry name" value="MORN"/>
</dbReference>
<evidence type="ECO:0000256" key="3">
    <source>
        <dbReference type="ARBA" id="ARBA00022771"/>
    </source>
</evidence>
<dbReference type="PANTHER" id="PTHR43215">
    <property type="entry name" value="RADIAL SPOKE HEAD 1 HOMOLOG"/>
    <property type="match status" value="1"/>
</dbReference>
<dbReference type="SUPFAM" id="SSF57903">
    <property type="entry name" value="FYVE/PHD zinc finger"/>
    <property type="match status" value="2"/>
</dbReference>
<evidence type="ECO:0000256" key="1">
    <source>
        <dbReference type="ARBA" id="ARBA00022723"/>
    </source>
</evidence>
<dbReference type="CDD" id="cd00065">
    <property type="entry name" value="FYVE_like_SF"/>
    <property type="match status" value="1"/>
</dbReference>